<organism evidence="1 2">
    <name type="scientific">Trichonephila inaurata madagascariensis</name>
    <dbReference type="NCBI Taxonomy" id="2747483"/>
    <lineage>
        <taxon>Eukaryota</taxon>
        <taxon>Metazoa</taxon>
        <taxon>Ecdysozoa</taxon>
        <taxon>Arthropoda</taxon>
        <taxon>Chelicerata</taxon>
        <taxon>Arachnida</taxon>
        <taxon>Araneae</taxon>
        <taxon>Araneomorphae</taxon>
        <taxon>Entelegynae</taxon>
        <taxon>Araneoidea</taxon>
        <taxon>Nephilidae</taxon>
        <taxon>Trichonephila</taxon>
        <taxon>Trichonephila inaurata</taxon>
    </lineage>
</organism>
<comment type="caution">
    <text evidence="1">The sequence shown here is derived from an EMBL/GenBank/DDBJ whole genome shotgun (WGS) entry which is preliminary data.</text>
</comment>
<keyword evidence="2" id="KW-1185">Reference proteome</keyword>
<accession>A0A8X7BUR3</accession>
<protein>
    <submittedName>
        <fullName evidence="1">CCHC-type domain-containing protein</fullName>
    </submittedName>
</protein>
<evidence type="ECO:0000313" key="1">
    <source>
        <dbReference type="EMBL" id="GFY43352.1"/>
    </source>
</evidence>
<reference evidence="1" key="1">
    <citation type="submission" date="2020-08" db="EMBL/GenBank/DDBJ databases">
        <title>Multicomponent nature underlies the extraordinary mechanical properties of spider dragline silk.</title>
        <authorList>
            <person name="Kono N."/>
            <person name="Nakamura H."/>
            <person name="Mori M."/>
            <person name="Yoshida Y."/>
            <person name="Ohtoshi R."/>
            <person name="Malay A.D."/>
            <person name="Moran D.A.P."/>
            <person name="Tomita M."/>
            <person name="Numata K."/>
            <person name="Arakawa K."/>
        </authorList>
    </citation>
    <scope>NUCLEOTIDE SEQUENCE</scope>
</reference>
<name>A0A8X7BUR3_9ARAC</name>
<gene>
    <name evidence="1" type="primary">NCL1_54662</name>
    <name evidence="1" type="ORF">TNIN_293441</name>
</gene>
<sequence>MDMGCFFILLRASCKDRCLSEGSYRSEGMHTVTGWNFQLKILIRNRGAIGTFTANSFCLNNRVELSYLRGQMGRSTRLQYYRDVSSVEETANCLTPPLRLFIVFLAVTIVNQE</sequence>
<dbReference type="AlphaFoldDB" id="A0A8X7BUR3"/>
<proteinExistence type="predicted"/>
<dbReference type="Proteomes" id="UP000886998">
    <property type="component" value="Unassembled WGS sequence"/>
</dbReference>
<dbReference type="EMBL" id="BMAV01003627">
    <property type="protein sequence ID" value="GFY43352.1"/>
    <property type="molecule type" value="Genomic_DNA"/>
</dbReference>
<evidence type="ECO:0000313" key="2">
    <source>
        <dbReference type="Proteomes" id="UP000886998"/>
    </source>
</evidence>